<dbReference type="AlphaFoldDB" id="A0A068RKY3"/>
<dbReference type="CDD" id="cd04332">
    <property type="entry name" value="YbaK_like"/>
    <property type="match status" value="1"/>
</dbReference>
<keyword evidence="3" id="KW-1185">Reference proteome</keyword>
<comment type="caution">
    <text evidence="2">The sequence shown here is derived from an EMBL/GenBank/DDBJ whole genome shotgun (WGS) entry which is preliminary data.</text>
</comment>
<dbReference type="EMBL" id="CBTN010000006">
    <property type="protein sequence ID" value="CDH50302.1"/>
    <property type="molecule type" value="Genomic_DNA"/>
</dbReference>
<dbReference type="InterPro" id="IPR007214">
    <property type="entry name" value="YbaK/aa-tRNA-synth-assoc-dom"/>
</dbReference>
<name>A0A068RKY3_9FUNG</name>
<feature type="domain" description="YbaK/aminoacyl-tRNA synthetase-associated" evidence="1">
    <location>
        <begin position="157"/>
        <end position="222"/>
    </location>
</feature>
<dbReference type="SUPFAM" id="SSF55826">
    <property type="entry name" value="YbaK/ProRS associated domain"/>
    <property type="match status" value="1"/>
</dbReference>
<dbReference type="Gene3D" id="3.90.960.10">
    <property type="entry name" value="YbaK/aminoacyl-tRNA synthetase-associated domain"/>
    <property type="match status" value="1"/>
</dbReference>
<dbReference type="OrthoDB" id="1058301at2759"/>
<protein>
    <submittedName>
        <fullName evidence="2">Prolyl-trna synthetase-like protein</fullName>
    </submittedName>
</protein>
<dbReference type="InterPro" id="IPR036754">
    <property type="entry name" value="YbaK/aa-tRNA-synt-asso_dom_sf"/>
</dbReference>
<dbReference type="PANTHER" id="PTHR30411">
    <property type="entry name" value="CYTOPLASMIC PROTEIN"/>
    <property type="match status" value="1"/>
</dbReference>
<organism evidence="2 3">
    <name type="scientific">Lichtheimia corymbifera JMRC:FSU:9682</name>
    <dbReference type="NCBI Taxonomy" id="1263082"/>
    <lineage>
        <taxon>Eukaryota</taxon>
        <taxon>Fungi</taxon>
        <taxon>Fungi incertae sedis</taxon>
        <taxon>Mucoromycota</taxon>
        <taxon>Mucoromycotina</taxon>
        <taxon>Mucoromycetes</taxon>
        <taxon>Mucorales</taxon>
        <taxon>Lichtheimiaceae</taxon>
        <taxon>Lichtheimia</taxon>
    </lineage>
</organism>
<dbReference type="GO" id="GO:0002161">
    <property type="term" value="F:aminoacyl-tRNA deacylase activity"/>
    <property type="evidence" value="ECO:0007669"/>
    <property type="project" value="InterPro"/>
</dbReference>
<proteinExistence type="predicted"/>
<gene>
    <name evidence="2" type="ORF">LCOR_02018.1</name>
</gene>
<dbReference type="STRING" id="1263082.A0A068RKY3"/>
<evidence type="ECO:0000313" key="3">
    <source>
        <dbReference type="Proteomes" id="UP000027586"/>
    </source>
</evidence>
<accession>A0A068RKY3</accession>
<dbReference type="Pfam" id="PF04073">
    <property type="entry name" value="tRNA_edit"/>
    <property type="match status" value="1"/>
</dbReference>
<dbReference type="PANTHER" id="PTHR30411:SF4">
    <property type="entry name" value="YBAK_AMINOACYL-TRNA SYNTHETASE-ASSOCIATED DOMAIN-CONTAINING PROTEIN"/>
    <property type="match status" value="1"/>
</dbReference>
<evidence type="ECO:0000259" key="1">
    <source>
        <dbReference type="Pfam" id="PF04073"/>
    </source>
</evidence>
<dbReference type="VEuPathDB" id="FungiDB:LCOR_02018.1"/>
<sequence length="232" mass="26151">MFVGDLSNDLQLAIESLNADIVELYKGFADHYHDQWDNGVEQVNVTADFQDSVGKVQKGCDQLGLTKVARYYHVESDYYDWPLRQRAFRVLAPSPAHMCKTVVMVNQGYSEKLGLDESVYPRYVCVVTQYIAPVNTAKLLDYYRGLVEKPAGKKFYNFRLAKHEISFELTGFRTGGVTPIGMDKQIPIILAESITKLSPSTFVMGAGHIDWKIALPVQDFIKATNCLVLDLE</sequence>
<dbReference type="GO" id="GO:0004812">
    <property type="term" value="F:aminoacyl-tRNA ligase activity"/>
    <property type="evidence" value="ECO:0007669"/>
    <property type="project" value="UniProtKB-KW"/>
</dbReference>
<reference evidence="2" key="1">
    <citation type="submission" date="2013-08" db="EMBL/GenBank/DDBJ databases">
        <title>Gene expansion shapes genome architecture in the human pathogen Lichtheimia corymbifera: an evolutionary genomics analysis in the ancient terrestrial Mucorales (Mucoromycotina).</title>
        <authorList>
            <person name="Schwartze V.U."/>
            <person name="Winter S."/>
            <person name="Shelest E."/>
            <person name="Marcet-Houben M."/>
            <person name="Horn F."/>
            <person name="Wehner S."/>
            <person name="Hoffmann K."/>
            <person name="Riege K."/>
            <person name="Sammeth M."/>
            <person name="Nowrousian M."/>
            <person name="Valiante V."/>
            <person name="Linde J."/>
            <person name="Jacobsen I.D."/>
            <person name="Marz M."/>
            <person name="Brakhage A.A."/>
            <person name="Gabaldon T."/>
            <person name="Bocker S."/>
            <person name="Voigt K."/>
        </authorList>
    </citation>
    <scope>NUCLEOTIDE SEQUENCE [LARGE SCALE GENOMIC DNA]</scope>
    <source>
        <strain evidence="2">FSU 9682</strain>
    </source>
</reference>
<dbReference type="Proteomes" id="UP000027586">
    <property type="component" value="Unassembled WGS sequence"/>
</dbReference>
<evidence type="ECO:0000313" key="2">
    <source>
        <dbReference type="EMBL" id="CDH50302.1"/>
    </source>
</evidence>